<sequence length="54" mass="5807">MKKITLSVFYVLIFIIGLMIIGIGTLPTAFAFPYNVGPNSGPFKLMGINSDDGL</sequence>
<accession>A0ABQ2L3N2</accession>
<keyword evidence="1" id="KW-0812">Transmembrane</keyword>
<gene>
    <name evidence="2" type="ORF">GCM10010969_23120</name>
</gene>
<evidence type="ECO:0000256" key="1">
    <source>
        <dbReference type="SAM" id="Phobius"/>
    </source>
</evidence>
<reference evidence="3" key="1">
    <citation type="journal article" date="2019" name="Int. J. Syst. Evol. Microbiol.">
        <title>The Global Catalogue of Microorganisms (GCM) 10K type strain sequencing project: providing services to taxonomists for standard genome sequencing and annotation.</title>
        <authorList>
            <consortium name="The Broad Institute Genomics Platform"/>
            <consortium name="The Broad Institute Genome Sequencing Center for Infectious Disease"/>
            <person name="Wu L."/>
            <person name="Ma J."/>
        </authorList>
    </citation>
    <scope>NUCLEOTIDE SEQUENCE [LARGE SCALE GENOMIC DNA]</scope>
    <source>
        <strain evidence="3">CGMCC 1.6964</strain>
    </source>
</reference>
<dbReference type="Proteomes" id="UP000606653">
    <property type="component" value="Unassembled WGS sequence"/>
</dbReference>
<keyword evidence="3" id="KW-1185">Reference proteome</keyword>
<dbReference type="EMBL" id="BMLN01000006">
    <property type="protein sequence ID" value="GGO01136.1"/>
    <property type="molecule type" value="Genomic_DNA"/>
</dbReference>
<keyword evidence="1" id="KW-0472">Membrane</keyword>
<evidence type="ECO:0000313" key="2">
    <source>
        <dbReference type="EMBL" id="GGO01136.1"/>
    </source>
</evidence>
<organism evidence="2 3">
    <name type="scientific">Saccharibacillus kuerlensis</name>
    <dbReference type="NCBI Taxonomy" id="459527"/>
    <lineage>
        <taxon>Bacteria</taxon>
        <taxon>Bacillati</taxon>
        <taxon>Bacillota</taxon>
        <taxon>Bacilli</taxon>
        <taxon>Bacillales</taxon>
        <taxon>Paenibacillaceae</taxon>
        <taxon>Saccharibacillus</taxon>
    </lineage>
</organism>
<proteinExistence type="predicted"/>
<keyword evidence="1" id="KW-1133">Transmembrane helix</keyword>
<dbReference type="RefSeq" id="WP_018976127.1">
    <property type="nucleotide sequence ID" value="NZ_BMLN01000006.1"/>
</dbReference>
<feature type="transmembrane region" description="Helical" evidence="1">
    <location>
        <begin position="7"/>
        <end position="32"/>
    </location>
</feature>
<evidence type="ECO:0000313" key="3">
    <source>
        <dbReference type="Proteomes" id="UP000606653"/>
    </source>
</evidence>
<name>A0ABQ2L3N2_9BACL</name>
<protein>
    <submittedName>
        <fullName evidence="2">Uncharacterized protein</fullName>
    </submittedName>
</protein>
<comment type="caution">
    <text evidence="2">The sequence shown here is derived from an EMBL/GenBank/DDBJ whole genome shotgun (WGS) entry which is preliminary data.</text>
</comment>